<comment type="caution">
    <text evidence="3">The sequence shown here is derived from an EMBL/GenBank/DDBJ whole genome shotgun (WGS) entry which is preliminary data.</text>
</comment>
<name>A0A931B865_9ACTN</name>
<dbReference type="SUPFAM" id="SSF47090">
    <property type="entry name" value="PGBD-like"/>
    <property type="match status" value="1"/>
</dbReference>
<dbReference type="SUPFAM" id="SSF47413">
    <property type="entry name" value="lambda repressor-like DNA-binding domains"/>
    <property type="match status" value="1"/>
</dbReference>
<feature type="domain" description="HTH cro/C1-type" evidence="2">
    <location>
        <begin position="21"/>
        <end position="76"/>
    </location>
</feature>
<dbReference type="InterPro" id="IPR036366">
    <property type="entry name" value="PGBDSf"/>
</dbReference>
<dbReference type="InterPro" id="IPR036365">
    <property type="entry name" value="PGBD-like_sf"/>
</dbReference>
<protein>
    <submittedName>
        <fullName evidence="3">Peptidoglycan-binding protein</fullName>
    </submittedName>
</protein>
<dbReference type="Proteomes" id="UP000657385">
    <property type="component" value="Unassembled WGS sequence"/>
</dbReference>
<dbReference type="Pfam" id="PF13560">
    <property type="entry name" value="HTH_31"/>
    <property type="match status" value="1"/>
</dbReference>
<keyword evidence="4" id="KW-1185">Reference proteome</keyword>
<feature type="region of interest" description="Disordered" evidence="1">
    <location>
        <begin position="85"/>
        <end position="142"/>
    </location>
</feature>
<feature type="compositionally biased region" description="Acidic residues" evidence="1">
    <location>
        <begin position="98"/>
        <end position="121"/>
    </location>
</feature>
<accession>A0A931B865</accession>
<dbReference type="Pfam" id="PF01471">
    <property type="entry name" value="PG_binding_1"/>
    <property type="match status" value="1"/>
</dbReference>
<sequence length="297" mass="30994">MARWKALPEGLPSAVVQLVAELRRLKDESGSSLDRLAARTDYSASSWERYLGGRLLPPREAVESLARATGADPVPLLALHQAAREAWQSTSPARAEGVEEPAESDASGEPDEVDEADEADGPTESVVTEAAVTKPTVTEPTVTGSVEGVAAGGSAAPQQAHRGWRTVITSAVAALAGAGIALAVVQPWNGAAACATVAPPVPPIVAAPPHYLCHDRQVNGLWEAGYSTTTTTTTLIAMQSPVVVELQCLLQRAGFTPEGIDGSFGVNTEKAVIQFQMARHLGVDGQVGPQTWGALRR</sequence>
<organism evidence="3 4">
    <name type="scientific">Streptacidiphilus fuscans</name>
    <dbReference type="NCBI Taxonomy" id="2789292"/>
    <lineage>
        <taxon>Bacteria</taxon>
        <taxon>Bacillati</taxon>
        <taxon>Actinomycetota</taxon>
        <taxon>Actinomycetes</taxon>
        <taxon>Kitasatosporales</taxon>
        <taxon>Streptomycetaceae</taxon>
        <taxon>Streptacidiphilus</taxon>
    </lineage>
</organism>
<dbReference type="GO" id="GO:0003677">
    <property type="term" value="F:DNA binding"/>
    <property type="evidence" value="ECO:0007669"/>
    <property type="project" value="InterPro"/>
</dbReference>
<dbReference type="RefSeq" id="WP_196194787.1">
    <property type="nucleotide sequence ID" value="NZ_JADPRT010000006.1"/>
</dbReference>
<dbReference type="EMBL" id="JADPRT010000006">
    <property type="protein sequence ID" value="MBF9069608.1"/>
    <property type="molecule type" value="Genomic_DNA"/>
</dbReference>
<evidence type="ECO:0000313" key="3">
    <source>
        <dbReference type="EMBL" id="MBF9069608.1"/>
    </source>
</evidence>
<dbReference type="SMART" id="SM00530">
    <property type="entry name" value="HTH_XRE"/>
    <property type="match status" value="1"/>
</dbReference>
<dbReference type="InterPro" id="IPR001387">
    <property type="entry name" value="Cro/C1-type_HTH"/>
</dbReference>
<dbReference type="CDD" id="cd00093">
    <property type="entry name" value="HTH_XRE"/>
    <property type="match status" value="1"/>
</dbReference>
<proteinExistence type="predicted"/>
<gene>
    <name evidence="3" type="ORF">I2501_16410</name>
</gene>
<feature type="compositionally biased region" description="Low complexity" evidence="1">
    <location>
        <begin position="132"/>
        <end position="142"/>
    </location>
</feature>
<dbReference type="InterPro" id="IPR010982">
    <property type="entry name" value="Lambda_DNA-bd_dom_sf"/>
</dbReference>
<reference evidence="3" key="1">
    <citation type="submission" date="2020-11" db="EMBL/GenBank/DDBJ databases">
        <title>Isolation and identification of active actinomycetes.</title>
        <authorList>
            <person name="Yu B."/>
        </authorList>
    </citation>
    <scope>NUCLEOTIDE SEQUENCE</scope>
    <source>
        <strain evidence="3">NEAU-YB345</strain>
    </source>
</reference>
<dbReference type="AlphaFoldDB" id="A0A931B865"/>
<evidence type="ECO:0000313" key="4">
    <source>
        <dbReference type="Proteomes" id="UP000657385"/>
    </source>
</evidence>
<evidence type="ECO:0000259" key="2">
    <source>
        <dbReference type="SMART" id="SM00530"/>
    </source>
</evidence>
<evidence type="ECO:0000256" key="1">
    <source>
        <dbReference type="SAM" id="MobiDB-lite"/>
    </source>
</evidence>
<dbReference type="InterPro" id="IPR002477">
    <property type="entry name" value="Peptidoglycan-bd-like"/>
</dbReference>
<dbReference type="Gene3D" id="1.10.101.10">
    <property type="entry name" value="PGBD-like superfamily/PGBD"/>
    <property type="match status" value="1"/>
</dbReference>